<dbReference type="InterPro" id="IPR036770">
    <property type="entry name" value="Ankyrin_rpt-contain_sf"/>
</dbReference>
<proteinExistence type="predicted"/>
<dbReference type="SMART" id="SM00248">
    <property type="entry name" value="ANK"/>
    <property type="match status" value="4"/>
</dbReference>
<evidence type="ECO:0000256" key="3">
    <source>
        <dbReference type="PROSITE-ProRule" id="PRU00023"/>
    </source>
</evidence>
<dbReference type="Gene3D" id="1.25.40.20">
    <property type="entry name" value="Ankyrin repeat-containing domain"/>
    <property type="match status" value="1"/>
</dbReference>
<reference evidence="5" key="1">
    <citation type="submission" date="2023-04" db="EMBL/GenBank/DDBJ databases">
        <title>Candida boidinii NBRC 10035.</title>
        <authorList>
            <person name="Ichikawa N."/>
            <person name="Sato H."/>
            <person name="Tonouchi N."/>
        </authorList>
    </citation>
    <scope>NUCLEOTIDE SEQUENCE</scope>
    <source>
        <strain evidence="5">NBRC 10035</strain>
    </source>
</reference>
<feature type="repeat" description="ANK" evidence="3">
    <location>
        <begin position="212"/>
        <end position="244"/>
    </location>
</feature>
<feature type="compositionally biased region" description="Low complexity" evidence="4">
    <location>
        <begin position="343"/>
        <end position="361"/>
    </location>
</feature>
<dbReference type="Pfam" id="PF00023">
    <property type="entry name" value="Ank"/>
    <property type="match status" value="1"/>
</dbReference>
<dbReference type="PROSITE" id="PS50297">
    <property type="entry name" value="ANK_REP_REGION"/>
    <property type="match status" value="2"/>
</dbReference>
<feature type="repeat" description="ANK" evidence="3">
    <location>
        <begin position="245"/>
        <end position="277"/>
    </location>
</feature>
<sequence>MIDPSIRLRKAIIDGNFFITTRLLDRYPDFIDNINPENGWSNLHYSSYYDRLEITKILLNLIYKRYLNNKNLKIKEKFLKNLILNNHHPSNTKINTNISEFNDANSDITHNTDIDNENAVFDDEEEIIDDEDIDNAVDSNDDADDDDDYRDDEYYNNANNNESYTQINSEDEILLTFKQNTVIHLAALNNSYSTLELLLNYFNVCIDQRGENGYTPSHISCLKGFPNCLKVLLNNGAYPNIQDNNGNLPLHLAMSYGYLECIILLIKFNSKDDTKNNDGWSPIDVCCTYDLQQKYLKYKDDSKLSNDFNNYYNSNTNNTNTANSVMIHTSKVKSSSSLNLPFTPTIPQTSINNNNNSPMSNFETPKFNLNNNNNNNSSNNSPNLSINSSIDQILLQTL</sequence>
<protein>
    <submittedName>
        <fullName evidence="5">Unnamed protein product</fullName>
    </submittedName>
</protein>
<evidence type="ECO:0000313" key="5">
    <source>
        <dbReference type="EMBL" id="GME75806.1"/>
    </source>
</evidence>
<dbReference type="PANTHER" id="PTHR24198:SF165">
    <property type="entry name" value="ANKYRIN REPEAT-CONTAINING PROTEIN-RELATED"/>
    <property type="match status" value="1"/>
</dbReference>
<keyword evidence="1" id="KW-0677">Repeat</keyword>
<feature type="compositionally biased region" description="Acidic residues" evidence="4">
    <location>
        <begin position="131"/>
        <end position="151"/>
    </location>
</feature>
<organism evidence="5 6">
    <name type="scientific">Candida boidinii</name>
    <name type="common">Yeast</name>
    <dbReference type="NCBI Taxonomy" id="5477"/>
    <lineage>
        <taxon>Eukaryota</taxon>
        <taxon>Fungi</taxon>
        <taxon>Dikarya</taxon>
        <taxon>Ascomycota</taxon>
        <taxon>Saccharomycotina</taxon>
        <taxon>Pichiomycetes</taxon>
        <taxon>Pichiales</taxon>
        <taxon>Pichiaceae</taxon>
        <taxon>Ogataea</taxon>
        <taxon>Ogataea/Candida clade</taxon>
    </lineage>
</organism>
<dbReference type="AlphaFoldDB" id="A0A9W6T374"/>
<dbReference type="Proteomes" id="UP001165120">
    <property type="component" value="Unassembled WGS sequence"/>
</dbReference>
<dbReference type="SUPFAM" id="SSF48403">
    <property type="entry name" value="Ankyrin repeat"/>
    <property type="match status" value="1"/>
</dbReference>
<keyword evidence="2 3" id="KW-0040">ANK repeat</keyword>
<evidence type="ECO:0000256" key="4">
    <source>
        <dbReference type="SAM" id="MobiDB-lite"/>
    </source>
</evidence>
<evidence type="ECO:0000256" key="2">
    <source>
        <dbReference type="ARBA" id="ARBA00023043"/>
    </source>
</evidence>
<name>A0A9W6T374_CANBO</name>
<dbReference type="InterPro" id="IPR002110">
    <property type="entry name" value="Ankyrin_rpt"/>
</dbReference>
<feature type="region of interest" description="Disordered" evidence="4">
    <location>
        <begin position="335"/>
        <end position="363"/>
    </location>
</feature>
<dbReference type="PROSITE" id="PS50088">
    <property type="entry name" value="ANK_REPEAT"/>
    <property type="match status" value="2"/>
</dbReference>
<accession>A0A9W6T374</accession>
<comment type="caution">
    <text evidence="5">The sequence shown here is derived from an EMBL/GenBank/DDBJ whole genome shotgun (WGS) entry which is preliminary data.</text>
</comment>
<dbReference type="EMBL" id="BSXN01002176">
    <property type="protein sequence ID" value="GME75806.1"/>
    <property type="molecule type" value="Genomic_DNA"/>
</dbReference>
<evidence type="ECO:0000313" key="6">
    <source>
        <dbReference type="Proteomes" id="UP001165120"/>
    </source>
</evidence>
<dbReference type="Pfam" id="PF12796">
    <property type="entry name" value="Ank_2"/>
    <property type="match status" value="1"/>
</dbReference>
<gene>
    <name evidence="5" type="ORF">Cboi02_000493600</name>
</gene>
<keyword evidence="6" id="KW-1185">Reference proteome</keyword>
<dbReference type="PANTHER" id="PTHR24198">
    <property type="entry name" value="ANKYRIN REPEAT AND PROTEIN KINASE DOMAIN-CONTAINING PROTEIN"/>
    <property type="match status" value="1"/>
</dbReference>
<feature type="region of interest" description="Disordered" evidence="4">
    <location>
        <begin position="131"/>
        <end position="161"/>
    </location>
</feature>
<evidence type="ECO:0000256" key="1">
    <source>
        <dbReference type="ARBA" id="ARBA00022737"/>
    </source>
</evidence>